<feature type="region of interest" description="Disordered" evidence="1">
    <location>
        <begin position="15"/>
        <end position="48"/>
    </location>
</feature>
<organism evidence="2 3">
    <name type="scientific">Rhodopirellula baltica SH28</name>
    <dbReference type="NCBI Taxonomy" id="993517"/>
    <lineage>
        <taxon>Bacteria</taxon>
        <taxon>Pseudomonadati</taxon>
        <taxon>Planctomycetota</taxon>
        <taxon>Planctomycetia</taxon>
        <taxon>Pirellulales</taxon>
        <taxon>Pirellulaceae</taxon>
        <taxon>Rhodopirellula</taxon>
    </lineage>
</organism>
<evidence type="ECO:0000313" key="2">
    <source>
        <dbReference type="EMBL" id="EKK02665.1"/>
    </source>
</evidence>
<dbReference type="Proteomes" id="UP000007993">
    <property type="component" value="Unassembled WGS sequence"/>
</dbReference>
<dbReference type="PATRIC" id="fig|993517.3.peg.2185"/>
<feature type="compositionally biased region" description="Basic and acidic residues" evidence="1">
    <location>
        <begin position="17"/>
        <end position="26"/>
    </location>
</feature>
<reference evidence="2 3" key="1">
    <citation type="journal article" date="2013" name="Mar. Genomics">
        <title>Expression of sulfatases in Rhodopirellula baltica and the diversity of sulfatases in the genus Rhodopirellula.</title>
        <authorList>
            <person name="Wegner C.E."/>
            <person name="Richter-Heitmann T."/>
            <person name="Klindworth A."/>
            <person name="Klockow C."/>
            <person name="Richter M."/>
            <person name="Achstetter T."/>
            <person name="Glockner F.O."/>
            <person name="Harder J."/>
        </authorList>
    </citation>
    <scope>NUCLEOTIDE SEQUENCE [LARGE SCALE GENOMIC DNA]</scope>
    <source>
        <strain evidence="2 3">SH28</strain>
    </source>
</reference>
<name>K5CFG0_RHOBT</name>
<sequence>MDSVEFARTQTNLVVRPKHESQDARRWAVPLASRPRKLNGQPTDRAKG</sequence>
<evidence type="ECO:0000256" key="1">
    <source>
        <dbReference type="SAM" id="MobiDB-lite"/>
    </source>
</evidence>
<evidence type="ECO:0000313" key="3">
    <source>
        <dbReference type="Proteomes" id="UP000007993"/>
    </source>
</evidence>
<comment type="caution">
    <text evidence="2">The sequence shown here is derived from an EMBL/GenBank/DDBJ whole genome shotgun (WGS) entry which is preliminary data.</text>
</comment>
<gene>
    <name evidence="2" type="ORF">RBSH_02018</name>
</gene>
<proteinExistence type="predicted"/>
<protein>
    <submittedName>
        <fullName evidence="2">Uncharacterized protein</fullName>
    </submittedName>
</protein>
<accession>K5CFG0</accession>
<dbReference type="EMBL" id="AMCW01000051">
    <property type="protein sequence ID" value="EKK02665.1"/>
    <property type="molecule type" value="Genomic_DNA"/>
</dbReference>
<dbReference type="AlphaFoldDB" id="K5CFG0"/>